<reference evidence="10" key="3">
    <citation type="submission" date="2019-10" db="EMBL/GenBank/DDBJ databases">
        <title>Malate fermentation in French cider.</title>
        <authorList>
            <person name="Cousin F.J."/>
            <person name="Medina Fernandez S."/>
            <person name="Misery B."/>
            <person name="Laplace J.-M."/>
            <person name="Cretenet M."/>
        </authorList>
    </citation>
    <scope>NUCLEOTIDE SEQUENCE</scope>
    <source>
        <strain evidence="10">UCMA15129</strain>
    </source>
</reference>
<dbReference type="Proteomes" id="UP000294726">
    <property type="component" value="Chromosome"/>
</dbReference>
<dbReference type="NCBIfam" id="TIGR04520">
    <property type="entry name" value="ECF_ATPase_1"/>
    <property type="match status" value="1"/>
</dbReference>
<dbReference type="EMBL" id="LR031358">
    <property type="protein sequence ID" value="VDB98309.1"/>
    <property type="molecule type" value="Genomic_DNA"/>
</dbReference>
<dbReference type="EMBL" id="WERV01000002">
    <property type="protein sequence ID" value="MDV7714673.1"/>
    <property type="molecule type" value="Genomic_DNA"/>
</dbReference>
<evidence type="ECO:0000256" key="8">
    <source>
        <dbReference type="ARBA" id="ARBA00023136"/>
    </source>
</evidence>
<dbReference type="PROSITE" id="PS00211">
    <property type="entry name" value="ABC_TRANSPORTER_1"/>
    <property type="match status" value="1"/>
</dbReference>
<keyword evidence="6" id="KW-0067">ATP-binding</keyword>
<dbReference type="EMBL" id="MLOK01000039">
    <property type="protein sequence ID" value="OIM21187.1"/>
    <property type="molecule type" value="Genomic_DNA"/>
</dbReference>
<evidence type="ECO:0000313" key="13">
    <source>
        <dbReference type="Proteomes" id="UP000181728"/>
    </source>
</evidence>
<dbReference type="GO" id="GO:0043190">
    <property type="term" value="C:ATP-binding cassette (ABC) transporter complex"/>
    <property type="evidence" value="ECO:0007669"/>
    <property type="project" value="TreeGrafter"/>
</dbReference>
<sequence>MKIIETKNLNYSYTQSSIRSIENVNFSVLDGEWITIVGKNGSGKSTLIRLLDGLLKADSGKIIIDGLTLSEKTLWEIRKKIGIVFQNPDNQFVSGSVIEDVAFGMENYQIPQEEMLVRAQQALKTVGMIDFAEKSPVRLSGGQKQRVAIAGVLAIQPKILILDEAASMLDPDGRDEVWQTIKKLKEQQNLTVISVNHDLNELNLSDRVILLNDGKIAADTKINQLFSDSELLSKNDLKLPFLQQLQKDLRESGINFTQEYNHQRELVNFLWKSISGT</sequence>
<evidence type="ECO:0000256" key="1">
    <source>
        <dbReference type="ARBA" id="ARBA00004202"/>
    </source>
</evidence>
<dbReference type="InterPro" id="IPR050095">
    <property type="entry name" value="ECF_ABC_transporter_ATP-bd"/>
</dbReference>
<feature type="domain" description="ABC transporter" evidence="9">
    <location>
        <begin position="4"/>
        <end position="238"/>
    </location>
</feature>
<dbReference type="Gene3D" id="3.40.50.300">
    <property type="entry name" value="P-loop containing nucleotide triphosphate hydrolases"/>
    <property type="match status" value="1"/>
</dbReference>
<protein>
    <submittedName>
        <fullName evidence="12">Energizing coupling factor of ABC influx transporter (ATP-binding protein)</fullName>
    </submittedName>
    <submittedName>
        <fullName evidence="11">Energy-coupling factor transporter ATPase</fullName>
    </submittedName>
</protein>
<reference evidence="11 13" key="1">
    <citation type="journal article" date="2016" name="BMC Genomics">
        <title>Consensus pan-genome assembly of the specialised wine bacterium Oenococcus oeni.</title>
        <authorList>
            <person name="Sternes P.R."/>
            <person name="Borneman A.R."/>
        </authorList>
    </citation>
    <scope>NUCLEOTIDE SEQUENCE [LARGE SCALE GENOMIC DNA]</scope>
    <source>
        <strain evidence="11 13">AWRIB661</strain>
    </source>
</reference>
<keyword evidence="5" id="KW-0547">Nucleotide-binding</keyword>
<dbReference type="Proteomes" id="UP001281024">
    <property type="component" value="Unassembled WGS sequence"/>
</dbReference>
<name>A0A483B858_OENOE</name>
<evidence type="ECO:0000256" key="3">
    <source>
        <dbReference type="ARBA" id="ARBA00022448"/>
    </source>
</evidence>
<dbReference type="PANTHER" id="PTHR43553">
    <property type="entry name" value="HEAVY METAL TRANSPORTER"/>
    <property type="match status" value="1"/>
</dbReference>
<keyword evidence="3" id="KW-0813">Transport</keyword>
<keyword evidence="7" id="KW-1278">Translocase</keyword>
<gene>
    <name evidence="12" type="primary">ecfA</name>
    <name evidence="11" type="ORF">ATX59_05265</name>
    <name evidence="10" type="ORF">GA838_02600</name>
    <name evidence="12" type="ORF">OENI_1074</name>
</gene>
<evidence type="ECO:0000256" key="7">
    <source>
        <dbReference type="ARBA" id="ARBA00022967"/>
    </source>
</evidence>
<dbReference type="PROSITE" id="PS50893">
    <property type="entry name" value="ABC_TRANSPORTER_2"/>
    <property type="match status" value="1"/>
</dbReference>
<comment type="similarity">
    <text evidence="2">Belongs to the ABC transporter superfamily.</text>
</comment>
<evidence type="ECO:0000256" key="2">
    <source>
        <dbReference type="ARBA" id="ARBA00005417"/>
    </source>
</evidence>
<evidence type="ECO:0000313" key="14">
    <source>
        <dbReference type="Proteomes" id="UP000294726"/>
    </source>
</evidence>
<organism evidence="11 13">
    <name type="scientific">Oenococcus oeni</name>
    <name type="common">Leuconostoc oenos</name>
    <dbReference type="NCBI Taxonomy" id="1247"/>
    <lineage>
        <taxon>Bacteria</taxon>
        <taxon>Bacillati</taxon>
        <taxon>Bacillota</taxon>
        <taxon>Bacilli</taxon>
        <taxon>Lactobacillales</taxon>
        <taxon>Lactobacillaceae</taxon>
        <taxon>Oenococcus</taxon>
    </lineage>
</organism>
<dbReference type="InterPro" id="IPR017871">
    <property type="entry name" value="ABC_transporter-like_CS"/>
</dbReference>
<proteinExistence type="inferred from homology"/>
<dbReference type="InterPro" id="IPR027417">
    <property type="entry name" value="P-loop_NTPase"/>
</dbReference>
<keyword evidence="4" id="KW-1003">Cell membrane</keyword>
<evidence type="ECO:0000256" key="5">
    <source>
        <dbReference type="ARBA" id="ARBA00022741"/>
    </source>
</evidence>
<dbReference type="SUPFAM" id="SSF52540">
    <property type="entry name" value="P-loop containing nucleoside triphosphate hydrolases"/>
    <property type="match status" value="1"/>
</dbReference>
<dbReference type="CDD" id="cd03225">
    <property type="entry name" value="ABC_cobalt_CbiO_domain1"/>
    <property type="match status" value="1"/>
</dbReference>
<dbReference type="SMR" id="A0A483B858"/>
<dbReference type="InterPro" id="IPR015856">
    <property type="entry name" value="ABC_transpr_CbiO/EcfA_su"/>
</dbReference>
<accession>A0A483B858</accession>
<dbReference type="GeneID" id="75065834"/>
<comment type="subcellular location">
    <subcellularLocation>
        <location evidence="1">Cell membrane</location>
        <topology evidence="1">Peripheral membrane protein</topology>
    </subcellularLocation>
</comment>
<dbReference type="RefSeq" id="WP_002818898.1">
    <property type="nucleotide sequence ID" value="NZ_CP027431.1"/>
</dbReference>
<dbReference type="Pfam" id="PF00005">
    <property type="entry name" value="ABC_tran"/>
    <property type="match status" value="1"/>
</dbReference>
<dbReference type="InterPro" id="IPR030947">
    <property type="entry name" value="EcfA_1"/>
</dbReference>
<evidence type="ECO:0000313" key="11">
    <source>
        <dbReference type="EMBL" id="OIM21187.1"/>
    </source>
</evidence>
<dbReference type="GO" id="GO:0016887">
    <property type="term" value="F:ATP hydrolysis activity"/>
    <property type="evidence" value="ECO:0007669"/>
    <property type="project" value="InterPro"/>
</dbReference>
<dbReference type="InterPro" id="IPR003593">
    <property type="entry name" value="AAA+_ATPase"/>
</dbReference>
<dbReference type="Proteomes" id="UP000181728">
    <property type="component" value="Unassembled WGS sequence"/>
</dbReference>
<reference evidence="12 14" key="2">
    <citation type="submission" date="2018-08" db="EMBL/GenBank/DDBJ databases">
        <authorList>
            <person name="Lorentzen P. G. S. M."/>
        </authorList>
    </citation>
    <scope>NUCLEOTIDE SEQUENCE [LARGE SCALE GENOMIC DNA]</scope>
    <source>
        <strain evidence="12 14">CRBO_1381</strain>
    </source>
</reference>
<dbReference type="OMA" id="ITIVRHE"/>
<evidence type="ECO:0000259" key="9">
    <source>
        <dbReference type="PROSITE" id="PS50893"/>
    </source>
</evidence>
<evidence type="ECO:0000313" key="12">
    <source>
        <dbReference type="EMBL" id="VDB98309.1"/>
    </source>
</evidence>
<dbReference type="InterPro" id="IPR003439">
    <property type="entry name" value="ABC_transporter-like_ATP-bd"/>
</dbReference>
<evidence type="ECO:0000313" key="10">
    <source>
        <dbReference type="EMBL" id="MDV7714673.1"/>
    </source>
</evidence>
<dbReference type="SMART" id="SM00382">
    <property type="entry name" value="AAA"/>
    <property type="match status" value="1"/>
</dbReference>
<dbReference type="GO" id="GO:0005524">
    <property type="term" value="F:ATP binding"/>
    <property type="evidence" value="ECO:0007669"/>
    <property type="project" value="UniProtKB-KW"/>
</dbReference>
<keyword evidence="8" id="KW-0472">Membrane</keyword>
<dbReference type="FunFam" id="3.40.50.300:FF:000224">
    <property type="entry name" value="Energy-coupling factor transporter ATP-binding protein EcfA"/>
    <property type="match status" value="1"/>
</dbReference>
<evidence type="ECO:0000256" key="6">
    <source>
        <dbReference type="ARBA" id="ARBA00022840"/>
    </source>
</evidence>
<evidence type="ECO:0000256" key="4">
    <source>
        <dbReference type="ARBA" id="ARBA00022475"/>
    </source>
</evidence>
<dbReference type="PANTHER" id="PTHR43553:SF24">
    <property type="entry name" value="ENERGY-COUPLING FACTOR TRANSPORTER ATP-BINDING PROTEIN ECFA1"/>
    <property type="match status" value="1"/>
</dbReference>
<dbReference type="AlphaFoldDB" id="A0A483B858"/>
<dbReference type="GO" id="GO:0042626">
    <property type="term" value="F:ATPase-coupled transmembrane transporter activity"/>
    <property type="evidence" value="ECO:0007669"/>
    <property type="project" value="TreeGrafter"/>
</dbReference>
<dbReference type="NCBIfam" id="NF010167">
    <property type="entry name" value="PRK13648.1"/>
    <property type="match status" value="1"/>
</dbReference>